<comment type="caution">
    <text evidence="1">The sequence shown here is derived from an EMBL/GenBank/DDBJ whole genome shotgun (WGS) entry which is preliminary data.</text>
</comment>
<dbReference type="EMBL" id="JAQJZL010000003">
    <property type="protein sequence ID" value="KAJ6047318.1"/>
    <property type="molecule type" value="Genomic_DNA"/>
</dbReference>
<reference evidence="1" key="2">
    <citation type="submission" date="2023-01" db="EMBL/GenBank/DDBJ databases">
        <authorList>
            <person name="Petersen C."/>
        </authorList>
    </citation>
    <scope>NUCLEOTIDE SEQUENCE</scope>
    <source>
        <strain evidence="1">IBT 15450</strain>
    </source>
</reference>
<dbReference type="Proteomes" id="UP001219568">
    <property type="component" value="Unassembled WGS sequence"/>
</dbReference>
<dbReference type="PANTHER" id="PTHR33307">
    <property type="entry name" value="ALPHA-RHAMNOSIDASE (EUROFUNG)"/>
    <property type="match status" value="1"/>
</dbReference>
<dbReference type="AlphaFoldDB" id="A0AAD6IG07"/>
<evidence type="ECO:0000313" key="2">
    <source>
        <dbReference type="Proteomes" id="UP001219568"/>
    </source>
</evidence>
<accession>A0AAD6IG07</accession>
<proteinExistence type="predicted"/>
<organism evidence="1 2">
    <name type="scientific">Penicillium canescens</name>
    <dbReference type="NCBI Taxonomy" id="5083"/>
    <lineage>
        <taxon>Eukaryota</taxon>
        <taxon>Fungi</taxon>
        <taxon>Dikarya</taxon>
        <taxon>Ascomycota</taxon>
        <taxon>Pezizomycotina</taxon>
        <taxon>Eurotiomycetes</taxon>
        <taxon>Eurotiomycetidae</taxon>
        <taxon>Eurotiales</taxon>
        <taxon>Aspergillaceae</taxon>
        <taxon>Penicillium</taxon>
    </lineage>
</organism>
<dbReference type="PANTHER" id="PTHR33307:SF6">
    <property type="entry name" value="ALPHA-RHAMNOSIDASE (EUROFUNG)-RELATED"/>
    <property type="match status" value="1"/>
</dbReference>
<protein>
    <submittedName>
        <fullName evidence="1">Uncharacterized protein</fullName>
    </submittedName>
</protein>
<name>A0AAD6IG07_PENCN</name>
<dbReference type="InterPro" id="IPR016007">
    <property type="entry name" value="Alpha_rhamnosid"/>
</dbReference>
<reference evidence="1" key="1">
    <citation type="journal article" date="2023" name="IMA Fungus">
        <title>Comparative genomic study of the Penicillium genus elucidates a diverse pangenome and 15 lateral gene transfer events.</title>
        <authorList>
            <person name="Petersen C."/>
            <person name="Sorensen T."/>
            <person name="Nielsen M.R."/>
            <person name="Sondergaard T.E."/>
            <person name="Sorensen J.L."/>
            <person name="Fitzpatrick D.A."/>
            <person name="Frisvad J.C."/>
            <person name="Nielsen K.L."/>
        </authorList>
    </citation>
    <scope>NUCLEOTIDE SEQUENCE</scope>
    <source>
        <strain evidence="1">IBT 15450</strain>
    </source>
</reference>
<evidence type="ECO:0000313" key="1">
    <source>
        <dbReference type="EMBL" id="KAJ6047318.1"/>
    </source>
</evidence>
<sequence>MEWESVLRLSPLPESTQLVVGYGEPVRRTEMIKSKMKISSPSGRILVDFGQNLVEHLRLGESKVHVATKPLFAMLKTWNMGSWEAPYGSAKHQTRTYETQFTFHDFRYAQLHGLEGELDLASVEAVVCHADMTRTGEFSCSFPLLNPV</sequence>
<gene>
    <name evidence="1" type="ORF">N7460_003465</name>
</gene>
<dbReference type="Gene3D" id="2.60.120.260">
    <property type="entry name" value="Galactose-binding domain-like"/>
    <property type="match status" value="1"/>
</dbReference>
<keyword evidence="2" id="KW-1185">Reference proteome</keyword>